<keyword evidence="1" id="KW-0812">Transmembrane</keyword>
<evidence type="ECO:0000313" key="4">
    <source>
        <dbReference type="Proteomes" id="UP001551482"/>
    </source>
</evidence>
<organism evidence="3 4">
    <name type="scientific">Streptodolium elevatio</name>
    <dbReference type="NCBI Taxonomy" id="3157996"/>
    <lineage>
        <taxon>Bacteria</taxon>
        <taxon>Bacillati</taxon>
        <taxon>Actinomycetota</taxon>
        <taxon>Actinomycetes</taxon>
        <taxon>Kitasatosporales</taxon>
        <taxon>Streptomycetaceae</taxon>
        <taxon>Streptodolium</taxon>
    </lineage>
</organism>
<comment type="caution">
    <text evidence="3">The sequence shown here is derived from an EMBL/GenBank/DDBJ whole genome shotgun (WGS) entry which is preliminary data.</text>
</comment>
<accession>A0ABV3DTD4</accession>
<keyword evidence="4" id="KW-1185">Reference proteome</keyword>
<keyword evidence="1" id="KW-1133">Transmembrane helix</keyword>
<protein>
    <submittedName>
        <fullName evidence="3">Uncharacterized protein</fullName>
    </submittedName>
</protein>
<evidence type="ECO:0000256" key="2">
    <source>
        <dbReference type="SAM" id="SignalP"/>
    </source>
</evidence>
<dbReference type="EMBL" id="JBEZFP010000150">
    <property type="protein sequence ID" value="MEU8139016.1"/>
    <property type="molecule type" value="Genomic_DNA"/>
</dbReference>
<dbReference type="Proteomes" id="UP001551482">
    <property type="component" value="Unassembled WGS sequence"/>
</dbReference>
<proteinExistence type="predicted"/>
<feature type="transmembrane region" description="Helical" evidence="1">
    <location>
        <begin position="67"/>
        <end position="89"/>
    </location>
</feature>
<gene>
    <name evidence="3" type="ORF">AB0C36_36645</name>
</gene>
<dbReference type="RefSeq" id="WP_358362844.1">
    <property type="nucleotide sequence ID" value="NZ_JBEZFP010000150.1"/>
</dbReference>
<feature type="signal peptide" evidence="2">
    <location>
        <begin position="1"/>
        <end position="30"/>
    </location>
</feature>
<keyword evidence="2" id="KW-0732">Signal</keyword>
<feature type="transmembrane region" description="Helical" evidence="1">
    <location>
        <begin position="40"/>
        <end position="60"/>
    </location>
</feature>
<name>A0ABV3DTD4_9ACTN</name>
<evidence type="ECO:0000256" key="1">
    <source>
        <dbReference type="SAM" id="Phobius"/>
    </source>
</evidence>
<keyword evidence="1" id="KW-0472">Membrane</keyword>
<feature type="chain" id="PRO_5046318495" evidence="2">
    <location>
        <begin position="31"/>
        <end position="108"/>
    </location>
</feature>
<reference evidence="3 4" key="1">
    <citation type="submission" date="2024-06" db="EMBL/GenBank/DDBJ databases">
        <title>The Natural Products Discovery Center: Release of the First 8490 Sequenced Strains for Exploring Actinobacteria Biosynthetic Diversity.</title>
        <authorList>
            <person name="Kalkreuter E."/>
            <person name="Kautsar S.A."/>
            <person name="Yang D."/>
            <person name="Bader C.D."/>
            <person name="Teijaro C.N."/>
            <person name="Fluegel L."/>
            <person name="Davis C.M."/>
            <person name="Simpson J.R."/>
            <person name="Lauterbach L."/>
            <person name="Steele A.D."/>
            <person name="Gui C."/>
            <person name="Meng S."/>
            <person name="Li G."/>
            <person name="Viehrig K."/>
            <person name="Ye F."/>
            <person name="Su P."/>
            <person name="Kiefer A.F."/>
            <person name="Nichols A."/>
            <person name="Cepeda A.J."/>
            <person name="Yan W."/>
            <person name="Fan B."/>
            <person name="Jiang Y."/>
            <person name="Adhikari A."/>
            <person name="Zheng C.-J."/>
            <person name="Schuster L."/>
            <person name="Cowan T.M."/>
            <person name="Smanski M.J."/>
            <person name="Chevrette M.G."/>
            <person name="De Carvalho L.P.S."/>
            <person name="Shen B."/>
        </authorList>
    </citation>
    <scope>NUCLEOTIDE SEQUENCE [LARGE SCALE GENOMIC DNA]</scope>
    <source>
        <strain evidence="3 4">NPDC048946</strain>
    </source>
</reference>
<sequence length="108" mass="10775">MSRTRTHLRRTAVVVSTTLVLALLPAAAYAADDTAPAATTGGAVTVTTKVVAAFAVLGLAYRRGTVLLVLFALAAGVMLAGTSFGGTLASLADNIVRAGINAVTGIFA</sequence>
<evidence type="ECO:0000313" key="3">
    <source>
        <dbReference type="EMBL" id="MEU8139016.1"/>
    </source>
</evidence>